<reference evidence="1" key="1">
    <citation type="submission" date="2023-07" db="EMBL/GenBank/DDBJ databases">
        <title>The genome sequence of Rhodocytophaga aerolata KACC 12507.</title>
        <authorList>
            <person name="Zhang X."/>
        </authorList>
    </citation>
    <scope>NUCLEOTIDE SEQUENCE</scope>
    <source>
        <strain evidence="1">KACC 12507</strain>
    </source>
</reference>
<dbReference type="Pfam" id="PF13528">
    <property type="entry name" value="Glyco_trans_1_3"/>
    <property type="match status" value="1"/>
</dbReference>
<dbReference type="Gene3D" id="3.40.50.2000">
    <property type="entry name" value="Glycogen Phosphorylase B"/>
    <property type="match status" value="1"/>
</dbReference>
<gene>
    <name evidence="1" type="ORF">Q0590_00550</name>
</gene>
<keyword evidence="2" id="KW-1185">Reference proteome</keyword>
<comment type="caution">
    <text evidence="1">The sequence shown here is derived from an EMBL/GenBank/DDBJ whole genome shotgun (WGS) entry which is preliminary data.</text>
</comment>
<protein>
    <submittedName>
        <fullName evidence="1">Glycosyltransferase family protein</fullName>
    </submittedName>
</protein>
<sequence>MKLLYALQGTGNGHLSRARDIIPLLDKKAELDVLISGTQADISLDYPVKYRLNGLSFVFGKKGGVDLKQTLLRANSRKFISEITKLPVSQYDLIINDFEPVSAWAAKLTGKPCIGLSHQRAVLSPFAPKPKEDDLAGRLILKNYAPVPAGYGFHFEAYDPTIYTPVIRQQIRKALIQDKGHYTVYLPAYDDGRLFNFLSRFKQVRWEVFSKHNKSAFTLGNVSVRPLNNTAFIESMAASRGILCGAGFETPAEALYLRKKLLVIPMKNQYEQQCNAAALKKMGVPVIKKLHVKYTDAIYEWLESQTIIEVNYPDITQQVIDTILHTHLPLSTPALPEYLWDKPLRIKPV</sequence>
<accession>A0ABT8R073</accession>
<name>A0ABT8R073_9BACT</name>
<organism evidence="1 2">
    <name type="scientific">Rhodocytophaga aerolata</name>
    <dbReference type="NCBI Taxonomy" id="455078"/>
    <lineage>
        <taxon>Bacteria</taxon>
        <taxon>Pseudomonadati</taxon>
        <taxon>Bacteroidota</taxon>
        <taxon>Cytophagia</taxon>
        <taxon>Cytophagales</taxon>
        <taxon>Rhodocytophagaceae</taxon>
        <taxon>Rhodocytophaga</taxon>
    </lineage>
</organism>
<dbReference type="Proteomes" id="UP001168528">
    <property type="component" value="Unassembled WGS sequence"/>
</dbReference>
<evidence type="ECO:0000313" key="2">
    <source>
        <dbReference type="Proteomes" id="UP001168528"/>
    </source>
</evidence>
<proteinExistence type="predicted"/>
<evidence type="ECO:0000313" key="1">
    <source>
        <dbReference type="EMBL" id="MDO1444713.1"/>
    </source>
</evidence>
<dbReference type="RefSeq" id="WP_302035516.1">
    <property type="nucleotide sequence ID" value="NZ_JAUKPO010000001.1"/>
</dbReference>
<dbReference type="EMBL" id="JAUKPO010000001">
    <property type="protein sequence ID" value="MDO1444713.1"/>
    <property type="molecule type" value="Genomic_DNA"/>
</dbReference>